<dbReference type="InterPro" id="IPR012429">
    <property type="entry name" value="HGSNAT_cat"/>
</dbReference>
<dbReference type="AlphaFoldDB" id="A0A9X3ZHQ7"/>
<protein>
    <submittedName>
        <fullName evidence="4">DUF418 domain-containing protein</fullName>
    </submittedName>
</protein>
<evidence type="ECO:0000259" key="2">
    <source>
        <dbReference type="Pfam" id="PF04235"/>
    </source>
</evidence>
<dbReference type="InterPro" id="IPR052529">
    <property type="entry name" value="Bact_Transport_Assoc"/>
</dbReference>
<sequence length="350" mass="38054">MAVNQSSGRRLEGLDLARFLALVGMVIVNFDVVMVGIDESAAHFAILLQGRAAVTFVVLAGIGFSLSAKRGSVENIRRVTLKRVFFLAALGMANMLIFPADIIHYYAFYFLLGLAFLRVNLIALISWCCALMLLFPVLVMVLDYDAGWDWTTGDYFGLWTPDGFVRNLVFNGWHPIVPWLAFFLFGMLLGRAALAHTRFQVGLAIVGGVSFSLSTALALLLKPVLGTIDPELAYFVGAEPIPPMPLFVIAGCGFASMVIGLCLLVEKRLASWRLNAIVVPAGRQTLTLYIAHILIGMGVLEAAGLVGGQTPSAALTAAILYCVAATVFAYLWSRRFKRGPLESVMRWLTG</sequence>
<feature type="transmembrane region" description="Helical" evidence="1">
    <location>
        <begin position="44"/>
        <end position="64"/>
    </location>
</feature>
<dbReference type="Pfam" id="PF04235">
    <property type="entry name" value="DUF418"/>
    <property type="match status" value="1"/>
</dbReference>
<evidence type="ECO:0000313" key="4">
    <source>
        <dbReference type="EMBL" id="MDA5398876.1"/>
    </source>
</evidence>
<feature type="transmembrane region" description="Helical" evidence="1">
    <location>
        <begin position="119"/>
        <end position="142"/>
    </location>
</feature>
<dbReference type="Proteomes" id="UP001151234">
    <property type="component" value="Unassembled WGS sequence"/>
</dbReference>
<feature type="domain" description="DUF418" evidence="2">
    <location>
        <begin position="253"/>
        <end position="349"/>
    </location>
</feature>
<dbReference type="EMBL" id="JAPJZI010000001">
    <property type="protein sequence ID" value="MDA5398876.1"/>
    <property type="molecule type" value="Genomic_DNA"/>
</dbReference>
<feature type="transmembrane region" description="Helical" evidence="1">
    <location>
        <begin position="84"/>
        <end position="107"/>
    </location>
</feature>
<feature type="transmembrane region" description="Helical" evidence="1">
    <location>
        <begin position="313"/>
        <end position="332"/>
    </location>
</feature>
<feature type="domain" description="Heparan-alpha-glucosaminide N-acetyltransferase catalytic" evidence="3">
    <location>
        <begin position="10"/>
        <end position="200"/>
    </location>
</feature>
<feature type="transmembrane region" description="Helical" evidence="1">
    <location>
        <begin position="16"/>
        <end position="37"/>
    </location>
</feature>
<proteinExistence type="predicted"/>
<keyword evidence="1" id="KW-1133">Transmembrane helix</keyword>
<reference evidence="4" key="1">
    <citation type="submission" date="2022-11" db="EMBL/GenBank/DDBJ databases">
        <title>Draft genome sequence of Hoeflea poritis E7-10 and Hoeflea prorocentri PM5-8, separated from scleractinian coral Porites lutea and marine dinoflagellate.</title>
        <authorList>
            <person name="Zhang G."/>
            <person name="Wei Q."/>
            <person name="Cai L."/>
        </authorList>
    </citation>
    <scope>NUCLEOTIDE SEQUENCE</scope>
    <source>
        <strain evidence="4">PM5-8</strain>
    </source>
</reference>
<feature type="transmembrane region" description="Helical" evidence="1">
    <location>
        <begin position="176"/>
        <end position="194"/>
    </location>
</feature>
<evidence type="ECO:0000259" key="3">
    <source>
        <dbReference type="Pfam" id="PF07786"/>
    </source>
</evidence>
<name>A0A9X3ZHQ7_9HYPH</name>
<feature type="transmembrane region" description="Helical" evidence="1">
    <location>
        <begin position="201"/>
        <end position="221"/>
    </location>
</feature>
<keyword evidence="5" id="KW-1185">Reference proteome</keyword>
<dbReference type="Pfam" id="PF07786">
    <property type="entry name" value="HGSNAT_cat"/>
    <property type="match status" value="1"/>
</dbReference>
<dbReference type="PANTHER" id="PTHR30590">
    <property type="entry name" value="INNER MEMBRANE PROTEIN"/>
    <property type="match status" value="1"/>
</dbReference>
<organism evidence="4 5">
    <name type="scientific">Hoeflea prorocentri</name>
    <dbReference type="NCBI Taxonomy" id="1922333"/>
    <lineage>
        <taxon>Bacteria</taxon>
        <taxon>Pseudomonadati</taxon>
        <taxon>Pseudomonadota</taxon>
        <taxon>Alphaproteobacteria</taxon>
        <taxon>Hyphomicrobiales</taxon>
        <taxon>Rhizobiaceae</taxon>
        <taxon>Hoeflea</taxon>
    </lineage>
</organism>
<accession>A0A9X3ZHQ7</accession>
<dbReference type="InterPro" id="IPR007349">
    <property type="entry name" value="DUF418"/>
</dbReference>
<feature type="transmembrane region" description="Helical" evidence="1">
    <location>
        <begin position="286"/>
        <end position="307"/>
    </location>
</feature>
<dbReference type="PANTHER" id="PTHR30590:SF3">
    <property type="entry name" value="HYPOTHETICAL MEMBRANE SPANNING PROTEIN"/>
    <property type="match status" value="1"/>
</dbReference>
<feature type="transmembrane region" description="Helical" evidence="1">
    <location>
        <begin position="241"/>
        <end position="265"/>
    </location>
</feature>
<keyword evidence="1" id="KW-0812">Transmembrane</keyword>
<evidence type="ECO:0000256" key="1">
    <source>
        <dbReference type="SAM" id="Phobius"/>
    </source>
</evidence>
<dbReference type="RefSeq" id="WP_267990293.1">
    <property type="nucleotide sequence ID" value="NZ_JAPJZI010000001.1"/>
</dbReference>
<gene>
    <name evidence="4" type="ORF">OQ273_09870</name>
</gene>
<comment type="caution">
    <text evidence="4">The sequence shown here is derived from an EMBL/GenBank/DDBJ whole genome shotgun (WGS) entry which is preliminary data.</text>
</comment>
<keyword evidence="1" id="KW-0472">Membrane</keyword>
<evidence type="ECO:0000313" key="5">
    <source>
        <dbReference type="Proteomes" id="UP001151234"/>
    </source>
</evidence>